<dbReference type="EC" id="2.3.2.27" evidence="5"/>
<organism evidence="18 19">
    <name type="scientific">Olpidium bornovanus</name>
    <dbReference type="NCBI Taxonomy" id="278681"/>
    <lineage>
        <taxon>Eukaryota</taxon>
        <taxon>Fungi</taxon>
        <taxon>Fungi incertae sedis</taxon>
        <taxon>Olpidiomycota</taxon>
        <taxon>Olpidiomycotina</taxon>
        <taxon>Olpidiomycetes</taxon>
        <taxon>Olpidiales</taxon>
        <taxon>Olpidiaceae</taxon>
        <taxon>Olpidium</taxon>
    </lineage>
</organism>
<evidence type="ECO:0000256" key="15">
    <source>
        <dbReference type="ARBA" id="ARBA00023136"/>
    </source>
</evidence>
<keyword evidence="14" id="KW-1133">Transmembrane helix</keyword>
<evidence type="ECO:0000313" key="19">
    <source>
        <dbReference type="Proteomes" id="UP000673691"/>
    </source>
</evidence>
<feature type="non-terminal residue" evidence="18">
    <location>
        <position position="1"/>
    </location>
</feature>
<comment type="pathway">
    <text evidence="3">Protein modification; protein ubiquitination.</text>
</comment>
<protein>
    <recommendedName>
        <fullName evidence="5">RING-type E3 ubiquitin transferase</fullName>
        <ecNumber evidence="5">2.3.2.27</ecNumber>
    </recommendedName>
</protein>
<evidence type="ECO:0000256" key="4">
    <source>
        <dbReference type="ARBA" id="ARBA00008704"/>
    </source>
</evidence>
<dbReference type="InterPro" id="IPR006845">
    <property type="entry name" value="Pex_N"/>
</dbReference>
<dbReference type="Pfam" id="PF04757">
    <property type="entry name" value="Pex2_Pex12"/>
    <property type="match status" value="1"/>
</dbReference>
<dbReference type="AlphaFoldDB" id="A0A8H7ZW73"/>
<gene>
    <name evidence="18" type="ORF">BJ554DRAFT_7410</name>
</gene>
<dbReference type="Proteomes" id="UP000673691">
    <property type="component" value="Unassembled WGS sequence"/>
</dbReference>
<evidence type="ECO:0000256" key="6">
    <source>
        <dbReference type="ARBA" id="ARBA00022448"/>
    </source>
</evidence>
<sequence length="183" mass="21105">GLFSERKPEIVRHNQNPGEQTLGEEYCDLLQKRAALVAARFAFPHVLARLQARLPLRGNSRVPAGPTEVNGRSSLARRRALLRAATSALWSFFDRHGRSMHLAVFYFYGTYYYFSERATRIRYQRQGYEVLGALVFLQLAIRLVMFLRERTKAPQAGKRDAEAEMRTAAEKTRCVRFLLCMFT</sequence>
<keyword evidence="9" id="KW-0479">Metal-binding</keyword>
<dbReference type="GO" id="GO:0061630">
    <property type="term" value="F:ubiquitin protein ligase activity"/>
    <property type="evidence" value="ECO:0007669"/>
    <property type="project" value="UniProtKB-EC"/>
</dbReference>
<dbReference type="OrthoDB" id="6270329at2759"/>
<evidence type="ECO:0000256" key="12">
    <source>
        <dbReference type="ARBA" id="ARBA00022833"/>
    </source>
</evidence>
<keyword evidence="11" id="KW-0833">Ubl conjugation pathway</keyword>
<keyword evidence="10" id="KW-0863">Zinc-finger</keyword>
<proteinExistence type="inferred from homology"/>
<evidence type="ECO:0000259" key="17">
    <source>
        <dbReference type="Pfam" id="PF04757"/>
    </source>
</evidence>
<evidence type="ECO:0000313" key="18">
    <source>
        <dbReference type="EMBL" id="KAG5460531.1"/>
    </source>
</evidence>
<evidence type="ECO:0000256" key="3">
    <source>
        <dbReference type="ARBA" id="ARBA00004906"/>
    </source>
</evidence>
<dbReference type="EMBL" id="JAEFCI010005077">
    <property type="protein sequence ID" value="KAG5460531.1"/>
    <property type="molecule type" value="Genomic_DNA"/>
</dbReference>
<feature type="domain" description="Pex N-terminal" evidence="17">
    <location>
        <begin position="18"/>
        <end position="150"/>
    </location>
</feature>
<comment type="catalytic activity">
    <reaction evidence="1">
        <text>S-ubiquitinyl-[E2 ubiquitin-conjugating enzyme]-L-cysteine + [acceptor protein]-L-lysine = [E2 ubiquitin-conjugating enzyme]-L-cysteine + N(6)-ubiquitinyl-[acceptor protein]-L-lysine.</text>
        <dbReference type="EC" id="2.3.2.27"/>
    </reaction>
</comment>
<evidence type="ECO:0000256" key="11">
    <source>
        <dbReference type="ARBA" id="ARBA00022786"/>
    </source>
</evidence>
<evidence type="ECO:0000256" key="2">
    <source>
        <dbReference type="ARBA" id="ARBA00004585"/>
    </source>
</evidence>
<keyword evidence="7" id="KW-0808">Transferase</keyword>
<dbReference type="GO" id="GO:0008270">
    <property type="term" value="F:zinc ion binding"/>
    <property type="evidence" value="ECO:0007669"/>
    <property type="project" value="UniProtKB-KW"/>
</dbReference>
<dbReference type="InterPro" id="IPR025654">
    <property type="entry name" value="PEX2/10"/>
</dbReference>
<keyword evidence="6" id="KW-0813">Transport</keyword>
<dbReference type="GO" id="GO:0005778">
    <property type="term" value="C:peroxisomal membrane"/>
    <property type="evidence" value="ECO:0007669"/>
    <property type="project" value="UniProtKB-SubCell"/>
</dbReference>
<evidence type="ECO:0000256" key="13">
    <source>
        <dbReference type="ARBA" id="ARBA00022927"/>
    </source>
</evidence>
<dbReference type="GO" id="GO:0016562">
    <property type="term" value="P:protein import into peroxisome matrix, receptor recycling"/>
    <property type="evidence" value="ECO:0007669"/>
    <property type="project" value="UniProtKB-ARBA"/>
</dbReference>
<evidence type="ECO:0000256" key="8">
    <source>
        <dbReference type="ARBA" id="ARBA00022692"/>
    </source>
</evidence>
<dbReference type="PANTHER" id="PTHR23350:SF0">
    <property type="entry name" value="PEROXISOME BIOGENESIS FACTOR 10"/>
    <property type="match status" value="1"/>
</dbReference>
<comment type="similarity">
    <text evidence="4">Belongs to the pex2/pex10/pex12 family.</text>
</comment>
<comment type="caution">
    <text evidence="18">The sequence shown here is derived from an EMBL/GenBank/DDBJ whole genome shotgun (WGS) entry which is preliminary data.</text>
</comment>
<dbReference type="PANTHER" id="PTHR23350">
    <property type="entry name" value="PEROXISOME ASSEMBLY PROTEIN 10"/>
    <property type="match status" value="1"/>
</dbReference>
<keyword evidence="8" id="KW-0812">Transmembrane</keyword>
<reference evidence="18 19" key="1">
    <citation type="journal article" name="Sci. Rep.">
        <title>Genome-scale phylogenetic analyses confirm Olpidium as the closest living zoosporic fungus to the non-flagellated, terrestrial fungi.</title>
        <authorList>
            <person name="Chang Y."/>
            <person name="Rochon D."/>
            <person name="Sekimoto S."/>
            <person name="Wang Y."/>
            <person name="Chovatia M."/>
            <person name="Sandor L."/>
            <person name="Salamov A."/>
            <person name="Grigoriev I.V."/>
            <person name="Stajich J.E."/>
            <person name="Spatafora J.W."/>
        </authorList>
    </citation>
    <scope>NUCLEOTIDE SEQUENCE [LARGE SCALE GENOMIC DNA]</scope>
    <source>
        <strain evidence="18">S191</strain>
    </source>
</reference>
<evidence type="ECO:0000256" key="16">
    <source>
        <dbReference type="ARBA" id="ARBA00023140"/>
    </source>
</evidence>
<accession>A0A8H7ZW73</accession>
<evidence type="ECO:0000256" key="14">
    <source>
        <dbReference type="ARBA" id="ARBA00022989"/>
    </source>
</evidence>
<dbReference type="GO" id="GO:0016567">
    <property type="term" value="P:protein ubiquitination"/>
    <property type="evidence" value="ECO:0007669"/>
    <property type="project" value="UniProtKB-ARBA"/>
</dbReference>
<keyword evidence="13" id="KW-0653">Protein transport</keyword>
<evidence type="ECO:0000256" key="9">
    <source>
        <dbReference type="ARBA" id="ARBA00022723"/>
    </source>
</evidence>
<keyword evidence="16" id="KW-0576">Peroxisome</keyword>
<evidence type="ECO:0000256" key="10">
    <source>
        <dbReference type="ARBA" id="ARBA00022771"/>
    </source>
</evidence>
<evidence type="ECO:0000256" key="1">
    <source>
        <dbReference type="ARBA" id="ARBA00000900"/>
    </source>
</evidence>
<keyword evidence="12" id="KW-0862">Zinc</keyword>
<keyword evidence="19" id="KW-1185">Reference proteome</keyword>
<evidence type="ECO:0000256" key="7">
    <source>
        <dbReference type="ARBA" id="ARBA00022679"/>
    </source>
</evidence>
<keyword evidence="15" id="KW-0472">Membrane</keyword>
<name>A0A8H7ZW73_9FUNG</name>
<comment type="subcellular location">
    <subcellularLocation>
        <location evidence="2">Peroxisome membrane</location>
        <topology evidence="2">Multi-pass membrane protein</topology>
    </subcellularLocation>
</comment>
<evidence type="ECO:0000256" key="5">
    <source>
        <dbReference type="ARBA" id="ARBA00012483"/>
    </source>
</evidence>